<reference evidence="1 2" key="1">
    <citation type="submission" date="2023-11" db="EMBL/GenBank/DDBJ databases">
        <title>Peredibacter starrii A3.12.</title>
        <authorList>
            <person name="Mitchell R.J."/>
        </authorList>
    </citation>
    <scope>NUCLEOTIDE SEQUENCE [LARGE SCALE GENOMIC DNA]</scope>
    <source>
        <strain evidence="1 2">A3.12</strain>
    </source>
</reference>
<keyword evidence="1" id="KW-0418">Kinase</keyword>
<keyword evidence="2" id="KW-1185">Reference proteome</keyword>
<organism evidence="1 2">
    <name type="scientific">Peredibacter starrii</name>
    <dbReference type="NCBI Taxonomy" id="28202"/>
    <lineage>
        <taxon>Bacteria</taxon>
        <taxon>Pseudomonadati</taxon>
        <taxon>Bdellovibrionota</taxon>
        <taxon>Bacteriovoracia</taxon>
        <taxon>Bacteriovoracales</taxon>
        <taxon>Bacteriovoracaceae</taxon>
        <taxon>Peredibacter</taxon>
    </lineage>
</organism>
<sequence length="313" mass="35899">MRDQYFYGHGKLLLSGEYFVLDGAQALALPTTVGQSMKVKYRHSYQPTLNWKSVDHTGKTWFEADYEFWHFKPIRPTGDVTEKFVQDCLSAVRLQNPHFLRDDMDVFVETKIEFPLEWGLGSSSTFIYNVAQWAYVSPFELIKKTIGGSGYDIACAQAMGPLCFQKFEGKPQWESAPFNPSFKDDLYFVYLGQKQNSAREVVKYTDMKIEGKSQIVAEISQLTKEMIHANDLVTFNKIIKSHEDIVASALKYEKVKDLHFSDYWGEVKSLGAWGGDFALATSNRAPQETREYFENKGFTTVIPFTEIVRSEIQ</sequence>
<dbReference type="NCBIfam" id="NF040656">
    <property type="entry name" value="GHMP_GYDIA"/>
    <property type="match status" value="1"/>
</dbReference>
<dbReference type="InterPro" id="IPR020568">
    <property type="entry name" value="Ribosomal_Su5_D2-typ_SF"/>
</dbReference>
<name>A0AAX4HJE4_9BACT</name>
<dbReference type="KEGG" id="psti:SOO65_10655"/>
<gene>
    <name evidence="1" type="ORF">SOO65_10655</name>
</gene>
<dbReference type="AlphaFoldDB" id="A0AAX4HJE4"/>
<dbReference type="SUPFAM" id="SSF54211">
    <property type="entry name" value="Ribosomal protein S5 domain 2-like"/>
    <property type="match status" value="1"/>
</dbReference>
<proteinExistence type="predicted"/>
<accession>A0AAX4HJE4</accession>
<dbReference type="GO" id="GO:0016301">
    <property type="term" value="F:kinase activity"/>
    <property type="evidence" value="ECO:0007669"/>
    <property type="project" value="UniProtKB-KW"/>
</dbReference>
<dbReference type="InterPro" id="IPR014721">
    <property type="entry name" value="Ribsml_uS5_D2-typ_fold_subgr"/>
</dbReference>
<dbReference type="InterPro" id="IPR047765">
    <property type="entry name" value="GHMP_GYDIA-like"/>
</dbReference>
<protein>
    <submittedName>
        <fullName evidence="1">GYDIA family GHMP kinase</fullName>
    </submittedName>
</protein>
<keyword evidence="1" id="KW-0808">Transferase</keyword>
<evidence type="ECO:0000313" key="1">
    <source>
        <dbReference type="EMBL" id="WPU63144.1"/>
    </source>
</evidence>
<dbReference type="RefSeq" id="WP_321389323.1">
    <property type="nucleotide sequence ID" value="NZ_CP139487.1"/>
</dbReference>
<evidence type="ECO:0000313" key="2">
    <source>
        <dbReference type="Proteomes" id="UP001324634"/>
    </source>
</evidence>
<dbReference type="EMBL" id="CP139487">
    <property type="protein sequence ID" value="WPU63144.1"/>
    <property type="molecule type" value="Genomic_DNA"/>
</dbReference>
<dbReference type="Proteomes" id="UP001324634">
    <property type="component" value="Chromosome"/>
</dbReference>
<dbReference type="Gene3D" id="3.30.230.10">
    <property type="match status" value="1"/>
</dbReference>